<dbReference type="PANTHER" id="PTHR37540:SF5">
    <property type="entry name" value="TRANSCRIPTION FACTOR DOMAIN-CONTAINING PROTEIN"/>
    <property type="match status" value="1"/>
</dbReference>
<dbReference type="RefSeq" id="XP_007749308.1">
    <property type="nucleotide sequence ID" value="XM_007751118.1"/>
</dbReference>
<dbReference type="OrthoDB" id="5620at2759"/>
<comment type="caution">
    <text evidence="1">The sequence shown here is derived from an EMBL/GenBank/DDBJ whole genome shotgun (WGS) entry which is preliminary data.</text>
</comment>
<name>W9WN27_9EURO</name>
<reference evidence="1 2" key="1">
    <citation type="submission" date="2013-03" db="EMBL/GenBank/DDBJ databases">
        <title>The Genome Sequence of Cladophialophora psammophila CBS 110553.</title>
        <authorList>
            <consortium name="The Broad Institute Genomics Platform"/>
            <person name="Cuomo C."/>
            <person name="de Hoog S."/>
            <person name="Gorbushina A."/>
            <person name="Walker B."/>
            <person name="Young S.K."/>
            <person name="Zeng Q."/>
            <person name="Gargeya S."/>
            <person name="Fitzgerald M."/>
            <person name="Haas B."/>
            <person name="Abouelleil A."/>
            <person name="Allen A.W."/>
            <person name="Alvarado L."/>
            <person name="Arachchi H.M."/>
            <person name="Berlin A.M."/>
            <person name="Chapman S.B."/>
            <person name="Gainer-Dewar J."/>
            <person name="Goldberg J."/>
            <person name="Griggs A."/>
            <person name="Gujja S."/>
            <person name="Hansen M."/>
            <person name="Howarth C."/>
            <person name="Imamovic A."/>
            <person name="Ireland A."/>
            <person name="Larimer J."/>
            <person name="McCowan C."/>
            <person name="Murphy C."/>
            <person name="Pearson M."/>
            <person name="Poon T.W."/>
            <person name="Priest M."/>
            <person name="Roberts A."/>
            <person name="Saif S."/>
            <person name="Shea T."/>
            <person name="Sisk P."/>
            <person name="Sykes S."/>
            <person name="Wortman J."/>
            <person name="Nusbaum C."/>
            <person name="Birren B."/>
        </authorList>
    </citation>
    <scope>NUCLEOTIDE SEQUENCE [LARGE SCALE GENOMIC DNA]</scope>
    <source>
        <strain evidence="1 2">CBS 110553</strain>
    </source>
</reference>
<accession>W9WN27</accession>
<dbReference type="EMBL" id="AMGX01000020">
    <property type="protein sequence ID" value="EXJ66390.1"/>
    <property type="molecule type" value="Genomic_DNA"/>
</dbReference>
<protein>
    <recommendedName>
        <fullName evidence="3">Transcription factor domain-containing protein</fullName>
    </recommendedName>
</protein>
<evidence type="ECO:0000313" key="2">
    <source>
        <dbReference type="Proteomes" id="UP000019471"/>
    </source>
</evidence>
<gene>
    <name evidence="1" type="ORF">A1O5_10542</name>
</gene>
<dbReference type="AlphaFoldDB" id="W9WN27"/>
<proteinExistence type="predicted"/>
<evidence type="ECO:0000313" key="1">
    <source>
        <dbReference type="EMBL" id="EXJ66390.1"/>
    </source>
</evidence>
<dbReference type="HOGENOM" id="CLU_032227_4_0_1"/>
<organism evidence="1 2">
    <name type="scientific">Cladophialophora psammophila CBS 110553</name>
    <dbReference type="NCBI Taxonomy" id="1182543"/>
    <lineage>
        <taxon>Eukaryota</taxon>
        <taxon>Fungi</taxon>
        <taxon>Dikarya</taxon>
        <taxon>Ascomycota</taxon>
        <taxon>Pezizomycotina</taxon>
        <taxon>Eurotiomycetes</taxon>
        <taxon>Chaetothyriomycetidae</taxon>
        <taxon>Chaetothyriales</taxon>
        <taxon>Herpotrichiellaceae</taxon>
        <taxon>Cladophialophora</taxon>
    </lineage>
</organism>
<dbReference type="PANTHER" id="PTHR37540">
    <property type="entry name" value="TRANSCRIPTION FACTOR (ACR-2), PUTATIVE-RELATED-RELATED"/>
    <property type="match status" value="1"/>
</dbReference>
<dbReference type="InterPro" id="IPR021858">
    <property type="entry name" value="Fun_TF"/>
</dbReference>
<dbReference type="Pfam" id="PF11951">
    <property type="entry name" value="Fungal_trans_2"/>
    <property type="match status" value="1"/>
</dbReference>
<dbReference type="GeneID" id="19195235"/>
<keyword evidence="2" id="KW-1185">Reference proteome</keyword>
<dbReference type="Proteomes" id="UP000019471">
    <property type="component" value="Unassembled WGS sequence"/>
</dbReference>
<evidence type="ECO:0008006" key="3">
    <source>
        <dbReference type="Google" id="ProtNLM"/>
    </source>
</evidence>
<sequence length="342" mass="37622">MVANAVLVWAADMRERFGAGNQSAREMLLSRRNDVIRELRNRISSSETCASDAVMMTILLLVGTELLHDNIDAMGTHLGALRHIIQLRGGIDSPSLSKWVKIPLLQFENFLNYRHFDHVKSSGFESVSPMVGDARHQSLPASPARLAKLPPGFAELFASIPVNVQVMNLVERITQWALQMADLPEVGVDGDKSAATVHAMTLDAFRAFDLLQQEQLEETERLLVLGLFSFCIFMNGAAIYSVMEWAQRLHCMALVGKPIAPITNERRASMIWVAAMLMATGGDGSPAWLLGRRIKSVCSGADASLQVILQTSQRYFWDQDLTTRLTGGTAGSMQGNFFGDGV</sequence>